<feature type="chain" id="PRO_5007067521" evidence="2">
    <location>
        <begin position="21"/>
        <end position="272"/>
    </location>
</feature>
<keyword evidence="3" id="KW-0560">Oxidoreductase</keyword>
<dbReference type="AlphaFoldDB" id="A0A0X8JLY8"/>
<gene>
    <name evidence="3" type="ORF">AXF13_12285</name>
</gene>
<reference evidence="4" key="1">
    <citation type="submission" date="2016-02" db="EMBL/GenBank/DDBJ databases">
        <authorList>
            <person name="Holder M.E."/>
            <person name="Ajami N.J."/>
            <person name="Petrosino J.F."/>
        </authorList>
    </citation>
    <scope>NUCLEOTIDE SEQUENCE [LARGE SCALE GENOMIC DNA]</scope>
    <source>
        <strain evidence="4">CCUG 45958</strain>
    </source>
</reference>
<proteinExistence type="predicted"/>
<keyword evidence="3" id="KW-0223">Dioxygenase</keyword>
<dbReference type="KEGG" id="dfi:AXF13_12285"/>
<accession>A0A0X8JLY8</accession>
<name>A0A0X8JLY8_9BACT</name>
<evidence type="ECO:0000313" key="4">
    <source>
        <dbReference type="Proteomes" id="UP000069241"/>
    </source>
</evidence>
<dbReference type="EMBL" id="CP014229">
    <property type="protein sequence ID" value="AMD90838.1"/>
    <property type="molecule type" value="Genomic_DNA"/>
</dbReference>
<dbReference type="Proteomes" id="UP000069241">
    <property type="component" value="Chromosome"/>
</dbReference>
<feature type="signal peptide" evidence="2">
    <location>
        <begin position="1"/>
        <end position="20"/>
    </location>
</feature>
<keyword evidence="1" id="KW-1133">Transmembrane helix</keyword>
<evidence type="ECO:0000256" key="1">
    <source>
        <dbReference type="SAM" id="Phobius"/>
    </source>
</evidence>
<evidence type="ECO:0000256" key="2">
    <source>
        <dbReference type="SAM" id="SignalP"/>
    </source>
</evidence>
<keyword evidence="1" id="KW-0472">Membrane</keyword>
<sequence>MKKILFACAVCLLLAGTAHAASLSIGGESISYTVPQGYLPGDKEPYLSVRKFLAEISPKTMRVLALYVDEESHKKFVDPNGQRLEKYFIISTLRPLADKNLSIKDFAEVKKGITKAQEQLKTTLKKKINSVLGKTGDGSMSIGDIDTLGVFDSSDTSLSFMAVMDQVSRAGGQREVDKQAVISSYLLAQGKLVIVNQYQILNPAENVAEQLGEAKAHAQEILKELNIDHSVPWASYLDSFAGKLVLAALIGGLIGGVIGWVVNRKKKKAGSA</sequence>
<organism evidence="3 4">
    <name type="scientific">Desulfovibrio fairfieldensis</name>
    <dbReference type="NCBI Taxonomy" id="44742"/>
    <lineage>
        <taxon>Bacteria</taxon>
        <taxon>Pseudomonadati</taxon>
        <taxon>Thermodesulfobacteriota</taxon>
        <taxon>Desulfovibrionia</taxon>
        <taxon>Desulfovibrionales</taxon>
        <taxon>Desulfovibrionaceae</taxon>
        <taxon>Desulfovibrio</taxon>
    </lineage>
</organism>
<keyword evidence="2" id="KW-0732">Signal</keyword>
<dbReference type="STRING" id="44742.AXF13_12285"/>
<evidence type="ECO:0000313" key="3">
    <source>
        <dbReference type="EMBL" id="AMD90838.1"/>
    </source>
</evidence>
<keyword evidence="4" id="KW-1185">Reference proteome</keyword>
<feature type="transmembrane region" description="Helical" evidence="1">
    <location>
        <begin position="240"/>
        <end position="262"/>
    </location>
</feature>
<keyword evidence="1" id="KW-0812">Transmembrane</keyword>
<dbReference type="GO" id="GO:0051213">
    <property type="term" value="F:dioxygenase activity"/>
    <property type="evidence" value="ECO:0007669"/>
    <property type="project" value="UniProtKB-KW"/>
</dbReference>
<protein>
    <submittedName>
        <fullName evidence="3">Aromatic ring-opening dioxygenase LigA</fullName>
    </submittedName>
</protein>
<dbReference type="RefSeq" id="WP_062253637.1">
    <property type="nucleotide sequence ID" value="NZ_CP014229.1"/>
</dbReference>